<reference evidence="3 4" key="1">
    <citation type="submission" date="2016-09" db="EMBL/GenBank/DDBJ databases">
        <title>Streptomyces rubrolavendulae MJM4426 Genome sequencing and assembly.</title>
        <authorList>
            <person name="Kim J.-G."/>
        </authorList>
    </citation>
    <scope>NUCLEOTIDE SEQUENCE [LARGE SCALE GENOMIC DNA]</scope>
    <source>
        <strain evidence="3 4">MJM4426</strain>
    </source>
</reference>
<dbReference type="PATRIC" id="fig|285473.5.peg.417"/>
<dbReference type="Pfam" id="PF11716">
    <property type="entry name" value="MDMPI_N"/>
    <property type="match status" value="1"/>
</dbReference>
<dbReference type="Pfam" id="PF07398">
    <property type="entry name" value="MDMPI_C"/>
    <property type="match status" value="1"/>
</dbReference>
<dbReference type="SUPFAM" id="SSF109854">
    <property type="entry name" value="DinB/YfiT-like putative metalloenzymes"/>
    <property type="match status" value="1"/>
</dbReference>
<dbReference type="GO" id="GO:0046872">
    <property type="term" value="F:metal ion binding"/>
    <property type="evidence" value="ECO:0007669"/>
    <property type="project" value="InterPro"/>
</dbReference>
<name>A0A1D8FWM3_9ACTN</name>
<dbReference type="InterPro" id="IPR024344">
    <property type="entry name" value="MDMPI_metal-binding"/>
</dbReference>
<dbReference type="InterPro" id="IPR034660">
    <property type="entry name" value="DinB/YfiT-like"/>
</dbReference>
<dbReference type="InterPro" id="IPR017517">
    <property type="entry name" value="Maleyloyr_isom"/>
</dbReference>
<keyword evidence="4" id="KW-1185">Reference proteome</keyword>
<accession>A0A1D8FWM3</accession>
<evidence type="ECO:0000313" key="4">
    <source>
        <dbReference type="Proteomes" id="UP000095349"/>
    </source>
</evidence>
<evidence type="ECO:0000313" key="3">
    <source>
        <dbReference type="EMBL" id="AOT57591.1"/>
    </source>
</evidence>
<organism evidence="3 4">
    <name type="scientific">Streptomyces rubrolavendulae</name>
    <dbReference type="NCBI Taxonomy" id="285473"/>
    <lineage>
        <taxon>Bacteria</taxon>
        <taxon>Bacillati</taxon>
        <taxon>Actinomycetota</taxon>
        <taxon>Actinomycetes</taxon>
        <taxon>Kitasatosporales</taxon>
        <taxon>Streptomycetaceae</taxon>
        <taxon>Streptomyces</taxon>
    </lineage>
</organism>
<dbReference type="PANTHER" id="PTHR40758:SF1">
    <property type="entry name" value="CONSERVED PROTEIN"/>
    <property type="match status" value="1"/>
</dbReference>
<proteinExistence type="predicted"/>
<dbReference type="InterPro" id="IPR010872">
    <property type="entry name" value="MDMPI_C-term_domain"/>
</dbReference>
<protein>
    <recommendedName>
        <fullName evidence="5">Mycothiol-dependent maleylpyruvate isomerase metal-binding domain-containing protein</fullName>
    </recommendedName>
</protein>
<feature type="domain" description="MDMPI C-terminal" evidence="1">
    <location>
        <begin position="152"/>
        <end position="272"/>
    </location>
</feature>
<dbReference type="Proteomes" id="UP000095349">
    <property type="component" value="Chromosome"/>
</dbReference>
<feature type="domain" description="Mycothiol-dependent maleylpyruvate isomerase metal-binding" evidence="2">
    <location>
        <begin position="17"/>
        <end position="136"/>
    </location>
</feature>
<evidence type="ECO:0008006" key="5">
    <source>
        <dbReference type="Google" id="ProtNLM"/>
    </source>
</evidence>
<dbReference type="KEGG" id="srn:A4G23_00380"/>
<dbReference type="GO" id="GO:0005886">
    <property type="term" value="C:plasma membrane"/>
    <property type="evidence" value="ECO:0007669"/>
    <property type="project" value="TreeGrafter"/>
</dbReference>
<evidence type="ECO:0000259" key="1">
    <source>
        <dbReference type="Pfam" id="PF07398"/>
    </source>
</evidence>
<dbReference type="NCBIfam" id="TIGR03083">
    <property type="entry name" value="maleylpyruvate isomerase family mycothiol-dependent enzyme"/>
    <property type="match status" value="1"/>
</dbReference>
<dbReference type="PANTHER" id="PTHR40758">
    <property type="entry name" value="CONSERVED PROTEIN"/>
    <property type="match status" value="1"/>
</dbReference>
<dbReference type="STRING" id="285473.A4G23_00380"/>
<gene>
    <name evidence="3" type="ORF">A4G23_00380</name>
</gene>
<dbReference type="AlphaFoldDB" id="A0A1D8FWM3"/>
<dbReference type="EMBL" id="CP017316">
    <property type="protein sequence ID" value="AOT57591.1"/>
    <property type="molecule type" value="Genomic_DNA"/>
</dbReference>
<sequence length="283" mass="30142">MRWQNPGMDTAEHIKHLAREGRLLADAAEEAGCDAEVRPCPGWEVRHLLRHTGMVHRWATAFVAEGLTSYRPGGGEPDLDGPALLDWYREGHERLVTALTGAPDALECWTFLPAPSPVAFWARRQAHETTVHRVDAESALGLVAGRSAVGAELAADGIDELLRGFHGRAGSRVRTDRPGTLRVRTTDTGDVWRVALSAEPPRTERTAGGAPEAVAVAVAVAGGASDGPSDAVAGGPAECELSGTAEALYLSLWNRLPAGTPAVTVTGDDRLARLWRETSAVTW</sequence>
<evidence type="ECO:0000259" key="2">
    <source>
        <dbReference type="Pfam" id="PF11716"/>
    </source>
</evidence>